<dbReference type="AlphaFoldDB" id="A0AAD5B2I5"/>
<feature type="compositionally biased region" description="Basic and acidic residues" evidence="1">
    <location>
        <begin position="702"/>
        <end position="711"/>
    </location>
</feature>
<dbReference type="SUPFAM" id="SSF48619">
    <property type="entry name" value="Phospholipase A2, PLA2"/>
    <property type="match status" value="1"/>
</dbReference>
<dbReference type="PANTHER" id="PTHR15299">
    <property type="entry name" value="HERV-H LTR-ASSOCIATING PROTEIN 1"/>
    <property type="match status" value="1"/>
</dbReference>
<dbReference type="InterPro" id="IPR016090">
    <property type="entry name" value="PLA2-like_dom"/>
</dbReference>
<dbReference type="GO" id="GO:0050482">
    <property type="term" value="P:arachidonate secretion"/>
    <property type="evidence" value="ECO:0007669"/>
    <property type="project" value="InterPro"/>
</dbReference>
<evidence type="ECO:0000259" key="2">
    <source>
        <dbReference type="Pfam" id="PF00068"/>
    </source>
</evidence>
<feature type="compositionally biased region" description="Polar residues" evidence="1">
    <location>
        <begin position="621"/>
        <end position="630"/>
    </location>
</feature>
<feature type="region of interest" description="Disordered" evidence="1">
    <location>
        <begin position="496"/>
        <end position="873"/>
    </location>
</feature>
<dbReference type="GO" id="GO:0006644">
    <property type="term" value="P:phospholipid metabolic process"/>
    <property type="evidence" value="ECO:0007669"/>
    <property type="project" value="InterPro"/>
</dbReference>
<dbReference type="InterPro" id="IPR036444">
    <property type="entry name" value="PLipase_A2_dom_sf"/>
</dbReference>
<accession>A0AAD5B2I5</accession>
<feature type="compositionally biased region" description="Basic and acidic residues" evidence="1">
    <location>
        <begin position="749"/>
        <end position="759"/>
    </location>
</feature>
<dbReference type="Gene3D" id="1.20.90.10">
    <property type="entry name" value="Phospholipase A2 domain"/>
    <property type="match status" value="1"/>
</dbReference>
<sequence>VSSFQDIETSMFPLRYCYCVTNKTNDLTDFTAILLDVMGNSTSYLQELFKSSSILSISQMKSSDCIYICVMAGKTGISADFPSSSPVHSAVSVTSPSVITTTATTSYAPSTVPTIGHMAAVPSAVSITAGINTTSTITLTTVPMITLPVRDLIPTSDNVPTSIQTLPSRTTAVSPGPPATTTIQHVHPTAATAATSSTVSTATEISTSVKTAATGTTLATTKSPYIYKPGKNIYYFKALNSCPWRSELIYRGSQKEDLNQSLDEDLSATSPTISTIKLQPCVFELCKFFSQCLCKGFSPKTSLQRYCIDSHFWYEKHTVEICNRVKRITFSNNCLGIRFNWLYSVFDNLPSLVEFAVRLRCDTGVCATNLQGHRQYCNYISIQNTTHTPAPSDTLDWLPYTPKPNTNMASSATTTQGYSEEEVEEEDERKYQAMKREVLDSSQEAESKKCSMTFTQYSPTGAVIREFKALGEMLHCLTGRCPQEYEHYGCYCGQQGRGSPQDQLDRDRVSSSLSPSDRVSSSLSPSDRVSSSLSPSEPVSSFLSPSEPVSSSLSPSEPMSSSLSPSEPVSSVPPQRVPETSVPPQRVPESSVPPQRVPESSVPPQRVPESLVPPQRVPESSALSQGLQENSSPLPVPDVSSSVLPSPRESSVSIQLPDESAVLLPIPKEGSFPSQDSQEGSALFQGLKRSPVPCQHIPEQTARLRDCKREVVPLAPGSNEGDSSPHSHPEGDFTSQNSAAPKGSPEHSTQLRDCERDVEPWPLAPSKGHDSPHSLPGSDGSPHAHFEGEAMSQISSLPEESPEHSPQLQDCEREVKPLPPASSAGGGSPHSLPRGDGSPHEHSGDQVTSQSSSLGNGSSRDPPHDDILPPSSWDEDRLLLGSLEGDIAPKNPAKVIARSLCSVRGIASSPVAIRRVPRPVSLIECTALPSVVTRVVFPLQVPVGDEAPFQTFLGEVHPWLASGEDSAQPQVSPGPPLSPRPLQWRSLSGQSPLRTGLRSQCPP</sequence>
<protein>
    <submittedName>
        <fullName evidence="3">HERV-H LTR-associating protein 1 isoform X1</fullName>
    </submittedName>
</protein>
<evidence type="ECO:0000313" key="3">
    <source>
        <dbReference type="EMBL" id="KAI5626330.1"/>
    </source>
</evidence>
<dbReference type="Proteomes" id="UP001205998">
    <property type="component" value="Unassembled WGS sequence"/>
</dbReference>
<organism evidence="3 4">
    <name type="scientific">Silurus asotus</name>
    <name type="common">Amur catfish</name>
    <name type="synonym">Parasilurus asotus</name>
    <dbReference type="NCBI Taxonomy" id="30991"/>
    <lineage>
        <taxon>Eukaryota</taxon>
        <taxon>Metazoa</taxon>
        <taxon>Chordata</taxon>
        <taxon>Craniata</taxon>
        <taxon>Vertebrata</taxon>
        <taxon>Euteleostomi</taxon>
        <taxon>Actinopterygii</taxon>
        <taxon>Neopterygii</taxon>
        <taxon>Teleostei</taxon>
        <taxon>Ostariophysi</taxon>
        <taxon>Siluriformes</taxon>
        <taxon>Siluridae</taxon>
        <taxon>Silurus</taxon>
    </lineage>
</organism>
<feature type="compositionally biased region" description="Polar residues" evidence="1">
    <location>
        <begin position="403"/>
        <end position="418"/>
    </location>
</feature>
<feature type="compositionally biased region" description="Low complexity" evidence="1">
    <location>
        <begin position="510"/>
        <end position="574"/>
    </location>
</feature>
<feature type="region of interest" description="Disordered" evidence="1">
    <location>
        <begin position="963"/>
        <end position="1003"/>
    </location>
</feature>
<comment type="caution">
    <text evidence="3">The sequence shown here is derived from an EMBL/GenBank/DDBJ whole genome shotgun (WGS) entry which is preliminary data.</text>
</comment>
<feature type="non-terminal residue" evidence="3">
    <location>
        <position position="1"/>
    </location>
</feature>
<keyword evidence="4" id="KW-1185">Reference proteome</keyword>
<feature type="region of interest" description="Disordered" evidence="1">
    <location>
        <begin position="403"/>
        <end position="431"/>
    </location>
</feature>
<dbReference type="EMBL" id="MU551532">
    <property type="protein sequence ID" value="KAI5626330.1"/>
    <property type="molecule type" value="Genomic_DNA"/>
</dbReference>
<name>A0AAD5B2I5_SILAS</name>
<dbReference type="GO" id="GO:0004623">
    <property type="term" value="F:phospholipase A2 activity"/>
    <property type="evidence" value="ECO:0007669"/>
    <property type="project" value="InterPro"/>
</dbReference>
<reference evidence="3" key="1">
    <citation type="submission" date="2018-07" db="EMBL/GenBank/DDBJ databases">
        <title>Comparative genomics of catfishes provides insights into carnivory and benthic adaptation.</title>
        <authorList>
            <person name="Zhang Y."/>
            <person name="Wang D."/>
            <person name="Peng Z."/>
            <person name="Zheng S."/>
            <person name="Shao F."/>
            <person name="Tao W."/>
        </authorList>
    </citation>
    <scope>NUCLEOTIDE SEQUENCE</scope>
    <source>
        <strain evidence="3">Chongqing</strain>
    </source>
</reference>
<feature type="compositionally biased region" description="Low complexity" evidence="1">
    <location>
        <begin position="631"/>
        <end position="653"/>
    </location>
</feature>
<proteinExistence type="predicted"/>
<dbReference type="Pfam" id="PF00068">
    <property type="entry name" value="Phospholip_A2_1"/>
    <property type="match status" value="1"/>
</dbReference>
<gene>
    <name evidence="3" type="ORF">C0J50_13981</name>
</gene>
<dbReference type="PANTHER" id="PTHR15299:SF3">
    <property type="entry name" value="HERV-H LTR-ASSOCIATING PROTEIN 1"/>
    <property type="match status" value="1"/>
</dbReference>
<evidence type="ECO:0000313" key="4">
    <source>
        <dbReference type="Proteomes" id="UP001205998"/>
    </source>
</evidence>
<feature type="domain" description="Phospholipase A2-like central" evidence="2">
    <location>
        <begin position="469"/>
        <end position="506"/>
    </location>
</feature>
<dbReference type="InterPro" id="IPR037643">
    <property type="entry name" value="HHLA1"/>
</dbReference>
<feature type="compositionally biased region" description="Low complexity" evidence="1">
    <location>
        <begin position="849"/>
        <end position="859"/>
    </location>
</feature>
<evidence type="ECO:0000256" key="1">
    <source>
        <dbReference type="SAM" id="MobiDB-lite"/>
    </source>
</evidence>